<proteinExistence type="predicted"/>
<name>A0ABW1DJV8_9DEIO</name>
<evidence type="ECO:0000313" key="1">
    <source>
        <dbReference type="EMBL" id="MFC5848535.1"/>
    </source>
</evidence>
<keyword evidence="2" id="KW-1185">Reference proteome</keyword>
<accession>A0ABW1DJV8</accession>
<reference evidence="2" key="1">
    <citation type="journal article" date="2019" name="Int. J. Syst. Evol. Microbiol.">
        <title>The Global Catalogue of Microorganisms (GCM) 10K type strain sequencing project: providing services to taxonomists for standard genome sequencing and annotation.</title>
        <authorList>
            <consortium name="The Broad Institute Genomics Platform"/>
            <consortium name="The Broad Institute Genome Sequencing Center for Infectious Disease"/>
            <person name="Wu L."/>
            <person name="Ma J."/>
        </authorList>
    </citation>
    <scope>NUCLEOTIDE SEQUENCE [LARGE SCALE GENOMIC DNA]</scope>
    <source>
        <strain evidence="2">CGMCC 1.15053</strain>
    </source>
</reference>
<sequence>MATFEEGLLLGVLIGEGHFGGDGKQPQVTVRMHTRHERLFQTLLGLCPGSKLYGPYHHGGRHYYQWMVRGDVLRQTLVPVLDRLPLEDTDAHVYERYQDMKRRYDL</sequence>
<evidence type="ECO:0008006" key="3">
    <source>
        <dbReference type="Google" id="ProtNLM"/>
    </source>
</evidence>
<dbReference type="EMBL" id="JBHSOH010000007">
    <property type="protein sequence ID" value="MFC5848535.1"/>
    <property type="molecule type" value="Genomic_DNA"/>
</dbReference>
<gene>
    <name evidence="1" type="ORF">ACFPQ6_09450</name>
</gene>
<comment type="caution">
    <text evidence="1">The sequence shown here is derived from an EMBL/GenBank/DDBJ whole genome shotgun (WGS) entry which is preliminary data.</text>
</comment>
<evidence type="ECO:0000313" key="2">
    <source>
        <dbReference type="Proteomes" id="UP001595979"/>
    </source>
</evidence>
<protein>
    <recommendedName>
        <fullName evidence="3">Homing endonuclease LAGLIDADG domain-containing protein</fullName>
    </recommendedName>
</protein>
<organism evidence="1 2">
    <name type="scientific">Deinococcus petrolearius</name>
    <dbReference type="NCBI Taxonomy" id="1751295"/>
    <lineage>
        <taxon>Bacteria</taxon>
        <taxon>Thermotogati</taxon>
        <taxon>Deinococcota</taxon>
        <taxon>Deinococci</taxon>
        <taxon>Deinococcales</taxon>
        <taxon>Deinococcaceae</taxon>
        <taxon>Deinococcus</taxon>
    </lineage>
</organism>
<dbReference type="Proteomes" id="UP001595979">
    <property type="component" value="Unassembled WGS sequence"/>
</dbReference>
<dbReference type="RefSeq" id="WP_380048671.1">
    <property type="nucleotide sequence ID" value="NZ_JBHSOH010000007.1"/>
</dbReference>